<dbReference type="SUPFAM" id="SSF56801">
    <property type="entry name" value="Acetyl-CoA synthetase-like"/>
    <property type="match status" value="2"/>
</dbReference>
<dbReference type="EMBL" id="SSOP01000307">
    <property type="protein sequence ID" value="KAB5589173.1"/>
    <property type="molecule type" value="Genomic_DNA"/>
</dbReference>
<dbReference type="InterPro" id="IPR000873">
    <property type="entry name" value="AMP-dep_synth/lig_dom"/>
</dbReference>
<name>A0A5N5QCC3_9AGAM</name>
<keyword evidence="7" id="KW-1185">Reference proteome</keyword>
<dbReference type="InterPro" id="IPR001031">
    <property type="entry name" value="Thioesterase"/>
</dbReference>
<dbReference type="Pfam" id="PF00501">
    <property type="entry name" value="AMP-binding"/>
    <property type="match status" value="2"/>
</dbReference>
<dbReference type="PROSITE" id="PS00455">
    <property type="entry name" value="AMP_BINDING"/>
    <property type="match status" value="2"/>
</dbReference>
<dbReference type="Gene3D" id="3.30.559.30">
    <property type="entry name" value="Nonribosomal peptide synthetase, condensation domain"/>
    <property type="match status" value="1"/>
</dbReference>
<sequence>MPVSTTTSFGGTSQPHRLELLLELGARRHPHRNALTYYVEGEPRHISYLDLWTRARRAACALSPLLPQANDAPFVTLFLPTGPNQVVAILATLIAGAAFVPIALDAAPARCRAIIEQSGSGVIITESEQRTRLDKLLLDSTLDDLNVLDIDSIDCEDVDGIVAGGYPTTDPAYVLFSSGTTGTPKGIVTSHAAVLSYCQASNKVFQATSNDKWLRAASYTFDVSIEELFVPLSIGAEVVIQPAGVLESLPSYLRFLDYAGITFISMATALWHQLVKHMAQGNRFPASVRLLAVGGEACMTEALISWRKHVGACPRIVNAYGPTETTISATLWEASDFSGRAVMPIGRALENSKSYVLDRETRTPVARGSEGLLYVSGPGLAMAYLGNAELTQEKFVANPFSDEPGYERMYNTGDLVIEDEDGLLHFCGRADLQVQVRGFRVEIEAIEACLLTHPNVGSVAIVDVTEQQTTSLNAYIVQSSNSPLLYVDDFVAHCQKSLAHYEIPARFFKIEVMPLNQSEKIDRRTLAKLPREEYTSRDTLEQNNAEGFVDMTLAELWCECLDSISVPQLHARSHFLRLGGHSLTLITLSAKIASTCGVSLTAVELLRHPELGMMSKLVAEKKVELSVRGSHPKIEAATIVPELYPLTLPQERLFSVQQNSPDSPFFNDGLAINIRGRVDEQRLVEAVKEILGRHSVLRARLVQLDHGAVEQRIVKPDEAFFSRVFIAESLDRPRAEQQAHRIFAQPLDLFSGSLIKVALLTSHPEEHILVVCAHHIIWDGFSDNIFLNELLQLYKGEQLGNAPSYFDSFPNAPSPDPSRIEALKSYLADVPQTLDLPNDFSRPETQSYSRGRSVYFELDSGAMSRLLKRLGGSPASAALTAFAVAIHLAAARQVDFMVGVPFANRASAEAAKAIGFFVNLLPVRMNFAGFTSLDEFYAQVKKDLIFLAEMEDVPFDALVSSLDINRFSSRDSLLQVSFAFQDAPEGSLSDGTTFSRFPLSNGAARTDLTCFVEVGKTGRLAGELEYNTDIFAHSTMESMAGAVTQILDAWAGDSLLAIDNIPFKAPRISTMPLPSTCYQSLGSYLSSIGERFADLDAVYEDGTGTTYTYSQLFNKAQRIQHLVRPLKRRGNSVMLLVDRSADVLAAEIGVSLAGMTWIPCDVGQPKSRICDIAADAGPACVVAHPQVLERLSLDELALGAPVILVPSNWDDEPSQIQVDDAGELAYIIYTSGTTGKPKGVTIGHQSIIAFLEHISTWAEYDTPFHSILTSNVAFDGSISQMYAALVTGGCVKMPKIGGEQDGEYLSLLMKTSPTVNYLCTTSAAVRMWLDQMAGNDTFFPADFQQILLGGDALTPTFVRRVMTDAIASPKVQLKNVYGPTEGTVFSSYGVLSHTDMGAVARRCRVPIDRLMPHVEMTIAGPTGDSLPRGFVGEIIIWGDCLTPGYANLPQINAQRFLTRNGVRGWRSGDLGRQLPCGRFEILGRMDSMCKIRGGFRVELSEIEAQIASFEQVADCYVSTIILPGTVEKQIASHVVFQQDPNQDAQTVADWKQMFEGVNEEIQTFEEEVDLGFDYRGWTSSFDRKHISSDDMAEWINTTVDRILSLGCFQGRRPRVLEIGSGTGMILFRVAPHAEKYVGLDLSSAVVSQVRRHAQKLKYDHVHVSPAHLFEEVINQNQRFDLIICNSVAQYFPSFQYLRSLVDRAANYLGQNGHLFLGDLRNFSTMRQFSTAVALADRPQTVSNLAKAIQNCLNLEEELLVSPDYFALLARDDSRFDSATTYLRRGLANTEMNLFRFDVVMHAAQQRASSAGLPKEYYWSPHTSLEELASSVKAANPILLRNIPNARIADAHLVSTLPLDGSQSLSEILELARTYRDSSTVCHPEHLTQRLSRGDTIALPLCSLRHPECFDVFLVTSNTPQAEVQQMCFEAQLRTVPSHGNQIFSNKQKAEVSRETLRLLHEYLSRRIPAYMIPDFVVPVDNIPLTSSHKVDKSRLPQATPSHRFIVERHSQVEWSAADIARRPIVEAILRIFSTVLFTDKTLSPRDDFFACGGHSLIATKATSMIRREFDIPLPFTAIIMNPTASELAARVESIKAESHSTSQLPPNVVMLHPAATGVPRTALFVFHPIGGGLTPFAPLVKQLGKELGDLVIYGVAWDPERNLTSLDKMVSAYAVSISAIDLPTGASRYLLGWSFGGVVATKVANRLPQGSTRLLVLDAPTTSAIQGTIQESSFARDLAEHMLEVLNISSSGPNADELAQVIRASGVSRHDTSKLSTLVSKHLPIPPWVTDIELERFVRGLCENFDVLMDLNDRGEGGKEPISDFNVVLNLQATRGLCIREGFFEGLGWTQFEKVECNHDDILTLPAVAIKVLSVLQNL</sequence>
<feature type="domain" description="Carrier" evidence="5">
    <location>
        <begin position="547"/>
        <end position="622"/>
    </location>
</feature>
<evidence type="ECO:0000313" key="6">
    <source>
        <dbReference type="EMBL" id="KAB5589173.1"/>
    </source>
</evidence>
<dbReference type="SUPFAM" id="SSF53335">
    <property type="entry name" value="S-adenosyl-L-methionine-dependent methyltransferases"/>
    <property type="match status" value="1"/>
</dbReference>
<dbReference type="SUPFAM" id="SSF52777">
    <property type="entry name" value="CoA-dependent acyltransferases"/>
    <property type="match status" value="2"/>
</dbReference>
<dbReference type="InterPro" id="IPR009081">
    <property type="entry name" value="PP-bd_ACP"/>
</dbReference>
<evidence type="ECO:0000313" key="7">
    <source>
        <dbReference type="Proteomes" id="UP000383932"/>
    </source>
</evidence>
<dbReference type="Pfam" id="PF13847">
    <property type="entry name" value="Methyltransf_31"/>
    <property type="match status" value="1"/>
</dbReference>
<dbReference type="InterPro" id="IPR045851">
    <property type="entry name" value="AMP-bd_C_sf"/>
</dbReference>
<dbReference type="InterPro" id="IPR020845">
    <property type="entry name" value="AMP-binding_CS"/>
</dbReference>
<dbReference type="CDD" id="cd02440">
    <property type="entry name" value="AdoMet_MTases"/>
    <property type="match status" value="1"/>
</dbReference>
<dbReference type="Gene3D" id="3.40.50.1820">
    <property type="entry name" value="alpha/beta hydrolase"/>
    <property type="match status" value="1"/>
</dbReference>
<dbReference type="InterPro" id="IPR006162">
    <property type="entry name" value="Ppantetheine_attach_site"/>
</dbReference>
<dbReference type="Pfam" id="PF00668">
    <property type="entry name" value="Condensation"/>
    <property type="match status" value="1"/>
</dbReference>
<evidence type="ECO:0000256" key="3">
    <source>
        <dbReference type="ARBA" id="ARBA00022598"/>
    </source>
</evidence>
<dbReference type="InterPro" id="IPR025714">
    <property type="entry name" value="Methyltranfer_dom"/>
</dbReference>
<feature type="domain" description="Carrier" evidence="5">
    <location>
        <begin position="2019"/>
        <end position="2095"/>
    </location>
</feature>
<evidence type="ECO:0000259" key="5">
    <source>
        <dbReference type="PROSITE" id="PS50075"/>
    </source>
</evidence>
<dbReference type="Gene3D" id="1.10.1200.10">
    <property type="entry name" value="ACP-like"/>
    <property type="match status" value="1"/>
</dbReference>
<dbReference type="GO" id="GO:0009403">
    <property type="term" value="P:toxin biosynthetic process"/>
    <property type="evidence" value="ECO:0007669"/>
    <property type="project" value="UniProtKB-ARBA"/>
</dbReference>
<reference evidence="6 7" key="1">
    <citation type="journal article" date="2019" name="Fungal Biol. Biotechnol.">
        <title>Draft genome sequence of fastidious pathogen Ceratobasidium theobromae, which causes vascular-streak dieback in Theobroma cacao.</title>
        <authorList>
            <person name="Ali S.S."/>
            <person name="Asman A."/>
            <person name="Shao J."/>
            <person name="Firmansyah A.P."/>
            <person name="Susilo A.W."/>
            <person name="Rosmana A."/>
            <person name="McMahon P."/>
            <person name="Junaid M."/>
            <person name="Guest D."/>
            <person name="Kheng T.Y."/>
            <person name="Meinhardt L.W."/>
            <person name="Bailey B.A."/>
        </authorList>
    </citation>
    <scope>NUCLEOTIDE SEQUENCE [LARGE SCALE GENOMIC DNA]</scope>
    <source>
        <strain evidence="6 7">CT2</strain>
    </source>
</reference>
<proteinExistence type="predicted"/>
<dbReference type="GO" id="GO:0043041">
    <property type="term" value="P:amino acid activation for nonribosomal peptide biosynthetic process"/>
    <property type="evidence" value="ECO:0007669"/>
    <property type="project" value="TreeGrafter"/>
</dbReference>
<dbReference type="SUPFAM" id="SSF53474">
    <property type="entry name" value="alpha/beta-Hydrolases"/>
    <property type="match status" value="1"/>
</dbReference>
<dbReference type="Gene3D" id="3.40.50.150">
    <property type="entry name" value="Vaccinia Virus protein VP39"/>
    <property type="match status" value="1"/>
</dbReference>
<dbReference type="Gene3D" id="3.30.300.30">
    <property type="match status" value="3"/>
</dbReference>
<keyword evidence="4" id="KW-0511">Multifunctional enzyme</keyword>
<dbReference type="Proteomes" id="UP000383932">
    <property type="component" value="Unassembled WGS sequence"/>
</dbReference>
<accession>A0A5N5QCC3</accession>
<evidence type="ECO:0000256" key="2">
    <source>
        <dbReference type="ARBA" id="ARBA00022553"/>
    </source>
</evidence>
<dbReference type="PANTHER" id="PTHR45527">
    <property type="entry name" value="NONRIBOSOMAL PEPTIDE SYNTHETASE"/>
    <property type="match status" value="1"/>
</dbReference>
<keyword evidence="2" id="KW-0597">Phosphoprotein</keyword>
<gene>
    <name evidence="6" type="ORF">CTheo_7384</name>
</gene>
<dbReference type="PROSITE" id="PS00012">
    <property type="entry name" value="PHOSPHOPANTETHEINE"/>
    <property type="match status" value="2"/>
</dbReference>
<dbReference type="SUPFAM" id="SSF47336">
    <property type="entry name" value="ACP-like"/>
    <property type="match status" value="2"/>
</dbReference>
<dbReference type="InterPro" id="IPR029063">
    <property type="entry name" value="SAM-dependent_MTases_sf"/>
</dbReference>
<dbReference type="Gene3D" id="3.40.50.12780">
    <property type="entry name" value="N-terminal domain of ligase-like"/>
    <property type="match status" value="2"/>
</dbReference>
<dbReference type="GO" id="GO:0016874">
    <property type="term" value="F:ligase activity"/>
    <property type="evidence" value="ECO:0007669"/>
    <property type="project" value="UniProtKB-KW"/>
</dbReference>
<dbReference type="Pfam" id="PF00550">
    <property type="entry name" value="PP-binding"/>
    <property type="match status" value="2"/>
</dbReference>
<dbReference type="GO" id="GO:0031177">
    <property type="term" value="F:phosphopantetheine binding"/>
    <property type="evidence" value="ECO:0007669"/>
    <property type="project" value="TreeGrafter"/>
</dbReference>
<dbReference type="PANTHER" id="PTHR45527:SF1">
    <property type="entry name" value="FATTY ACID SYNTHASE"/>
    <property type="match status" value="1"/>
</dbReference>
<comment type="caution">
    <text evidence="6">The sequence shown here is derived from an EMBL/GenBank/DDBJ whole genome shotgun (WGS) entry which is preliminary data.</text>
</comment>
<protein>
    <submittedName>
        <fullName evidence="6">Non-ribosomal peptide synthetase</fullName>
    </submittedName>
</protein>
<keyword evidence="1" id="KW-0596">Phosphopantetheine</keyword>
<dbReference type="InterPro" id="IPR042099">
    <property type="entry name" value="ANL_N_sf"/>
</dbReference>
<dbReference type="InterPro" id="IPR029058">
    <property type="entry name" value="AB_hydrolase_fold"/>
</dbReference>
<keyword evidence="3" id="KW-0436">Ligase</keyword>
<evidence type="ECO:0000256" key="1">
    <source>
        <dbReference type="ARBA" id="ARBA00022450"/>
    </source>
</evidence>
<dbReference type="InterPro" id="IPR036736">
    <property type="entry name" value="ACP-like_sf"/>
</dbReference>
<dbReference type="NCBIfam" id="TIGR01733">
    <property type="entry name" value="AA-adenyl-dom"/>
    <property type="match status" value="1"/>
</dbReference>
<evidence type="ECO:0000256" key="4">
    <source>
        <dbReference type="ARBA" id="ARBA00023268"/>
    </source>
</evidence>
<dbReference type="InterPro" id="IPR001242">
    <property type="entry name" value="Condensation_dom"/>
</dbReference>
<dbReference type="GO" id="GO:0005737">
    <property type="term" value="C:cytoplasm"/>
    <property type="evidence" value="ECO:0007669"/>
    <property type="project" value="TreeGrafter"/>
</dbReference>
<dbReference type="Pfam" id="PF00975">
    <property type="entry name" value="Thioesterase"/>
    <property type="match status" value="1"/>
</dbReference>
<dbReference type="InterPro" id="IPR010071">
    <property type="entry name" value="AA_adenyl_dom"/>
</dbReference>
<dbReference type="PROSITE" id="PS50075">
    <property type="entry name" value="CARRIER"/>
    <property type="match status" value="2"/>
</dbReference>
<organism evidence="6 7">
    <name type="scientific">Ceratobasidium theobromae</name>
    <dbReference type="NCBI Taxonomy" id="1582974"/>
    <lineage>
        <taxon>Eukaryota</taxon>
        <taxon>Fungi</taxon>
        <taxon>Dikarya</taxon>
        <taxon>Basidiomycota</taxon>
        <taxon>Agaricomycotina</taxon>
        <taxon>Agaricomycetes</taxon>
        <taxon>Cantharellales</taxon>
        <taxon>Ceratobasidiaceae</taxon>
        <taxon>Ceratobasidium</taxon>
    </lineage>
</organism>
<dbReference type="Gene3D" id="3.30.559.10">
    <property type="entry name" value="Chloramphenicol acetyltransferase-like domain"/>
    <property type="match status" value="1"/>
</dbReference>
<dbReference type="OrthoDB" id="408177at2759"/>
<dbReference type="InterPro" id="IPR023213">
    <property type="entry name" value="CAT-like_dom_sf"/>
</dbReference>
<dbReference type="CDD" id="cd05930">
    <property type="entry name" value="A_NRPS"/>
    <property type="match status" value="1"/>
</dbReference>